<feature type="compositionally biased region" description="Low complexity" evidence="1">
    <location>
        <begin position="493"/>
        <end position="503"/>
    </location>
</feature>
<comment type="caution">
    <text evidence="2">The sequence shown here is derived from an EMBL/GenBank/DDBJ whole genome shotgun (WGS) entry which is preliminary data.</text>
</comment>
<protein>
    <submittedName>
        <fullName evidence="2">Uncharacterized protein</fullName>
    </submittedName>
</protein>
<dbReference type="Gene3D" id="3.30.70.330">
    <property type="match status" value="1"/>
</dbReference>
<feature type="region of interest" description="Disordered" evidence="1">
    <location>
        <begin position="463"/>
        <end position="552"/>
    </location>
</feature>
<dbReference type="EMBL" id="CAUYUJ010019726">
    <property type="protein sequence ID" value="CAK0893249.1"/>
    <property type="molecule type" value="Genomic_DNA"/>
</dbReference>
<keyword evidence="3" id="KW-1185">Reference proteome</keyword>
<organism evidence="2 3">
    <name type="scientific">Prorocentrum cordatum</name>
    <dbReference type="NCBI Taxonomy" id="2364126"/>
    <lineage>
        <taxon>Eukaryota</taxon>
        <taxon>Sar</taxon>
        <taxon>Alveolata</taxon>
        <taxon>Dinophyceae</taxon>
        <taxon>Prorocentrales</taxon>
        <taxon>Prorocentraceae</taxon>
        <taxon>Prorocentrum</taxon>
    </lineage>
</organism>
<dbReference type="InterPro" id="IPR012677">
    <property type="entry name" value="Nucleotide-bd_a/b_plait_sf"/>
</dbReference>
<sequence>MAPCTPAVTAKVLRYIYCGAIYFHQGFRAGFAQFLSVVDFLGVEDMAERQGPAAGGLFAEPGLVQWLQDLQTEDILAFLRDESIAGMLEHGNGAVGFRILCSFLAKLIELRPRDLTVGVLGEDLYERLADFGAPRPRRPRAGPHGSQASAHHLREQLAGDEEEGDGQACLAEPPCPKPDGPLQRLLHLPGPVVYVVLGTGAIRCVNVGGLEPLRNLARDAPSEPSGDAMGDGHDGADPASGSAGARSQTSLLWHEGSVLPPHATRESLLSDDEPLHREVVVFQDSADGQQIFRHTLRRAEARRPEEAELLALALDALVAEAEERTPEGAAPDEVQLVYDSIHDMVNDLLLNRDFNHQGPCLMVAGTRPGGAAALAGLQFGSTLVQQTGPQATEEPSDVLGNGMAKLVVGLEHGTRRLALAGAAAQAGRVVRRGAGLGDAEDDNSIDRRGTVVKVALAKARTDPLAGVNDPAGGGNGGRKRRTGSRSSGRSRSRSTGNSGSRSGSRSRSRSSRGAPRSQRSASPQRSASRPRADKAGAGGAIVAVREEQRGSGGRSTKVIRLRIERLPTDFTEDELADLGASFGDVVHVRMWRYKEET</sequence>
<proteinExistence type="predicted"/>
<feature type="compositionally biased region" description="Low complexity" evidence="1">
    <location>
        <begin position="237"/>
        <end position="247"/>
    </location>
</feature>
<dbReference type="Proteomes" id="UP001189429">
    <property type="component" value="Unassembled WGS sequence"/>
</dbReference>
<dbReference type="InterPro" id="IPR035979">
    <property type="entry name" value="RBD_domain_sf"/>
</dbReference>
<evidence type="ECO:0000313" key="3">
    <source>
        <dbReference type="Proteomes" id="UP001189429"/>
    </source>
</evidence>
<reference evidence="2" key="1">
    <citation type="submission" date="2023-10" db="EMBL/GenBank/DDBJ databases">
        <authorList>
            <person name="Chen Y."/>
            <person name="Shah S."/>
            <person name="Dougan E. K."/>
            <person name="Thang M."/>
            <person name="Chan C."/>
        </authorList>
    </citation>
    <scope>NUCLEOTIDE SEQUENCE [LARGE SCALE GENOMIC DNA]</scope>
</reference>
<evidence type="ECO:0000313" key="2">
    <source>
        <dbReference type="EMBL" id="CAK0893249.1"/>
    </source>
</evidence>
<dbReference type="SUPFAM" id="SSF54928">
    <property type="entry name" value="RNA-binding domain, RBD"/>
    <property type="match status" value="1"/>
</dbReference>
<gene>
    <name evidence="2" type="ORF">PCOR1329_LOCUS72641</name>
</gene>
<name>A0ABN9X1W2_9DINO</name>
<feature type="region of interest" description="Disordered" evidence="1">
    <location>
        <begin position="216"/>
        <end position="247"/>
    </location>
</feature>
<accession>A0ABN9X1W2</accession>
<evidence type="ECO:0000256" key="1">
    <source>
        <dbReference type="SAM" id="MobiDB-lite"/>
    </source>
</evidence>
<feature type="compositionally biased region" description="Low complexity" evidence="1">
    <location>
        <begin position="511"/>
        <end position="529"/>
    </location>
</feature>
<feature type="compositionally biased region" description="Basic residues" evidence="1">
    <location>
        <begin position="477"/>
        <end position="492"/>
    </location>
</feature>
<feature type="region of interest" description="Disordered" evidence="1">
    <location>
        <begin position="132"/>
        <end position="152"/>
    </location>
</feature>